<gene>
    <name evidence="1" type="ORF">C095_09180</name>
</gene>
<dbReference type="Proteomes" id="UP000031184">
    <property type="component" value="Unassembled WGS sequence"/>
</dbReference>
<sequence length="122" mass="14815">MNIEKYWESTLKQRAEEMRKFFHPKAKVRFHNTNEEFTVDEFIEINCEYPGSWNGVIERIEKIGRIQIIVVQVFDREQNLFFHVTSFMEIEEDKIISIDEYWGEDGCPPQWRLDKKIGKRIK</sequence>
<dbReference type="PATRIC" id="fig|1226633.4.peg.1861"/>
<dbReference type="AlphaFoldDB" id="A0A017H673"/>
<name>A0A017H673_9FUSO</name>
<proteinExistence type="predicted"/>
<reference evidence="1 2" key="1">
    <citation type="submission" date="2013-08" db="EMBL/GenBank/DDBJ databases">
        <title>An opportunistic ruminal bacterium that causes liver abscesses in cattle.</title>
        <authorList>
            <person name="Benahmed F.H."/>
            <person name="Rasmussen M."/>
            <person name="Harbottle H."/>
            <person name="Soppet D."/>
            <person name="Nagaraja T.G."/>
            <person name="Davidson M."/>
        </authorList>
    </citation>
    <scope>NUCLEOTIDE SEQUENCE [LARGE SCALE GENOMIC DNA]</scope>
    <source>
        <strain evidence="1 2">B35</strain>
    </source>
</reference>
<dbReference type="GeneID" id="75075152"/>
<dbReference type="SUPFAM" id="SSF54427">
    <property type="entry name" value="NTF2-like"/>
    <property type="match status" value="1"/>
</dbReference>
<evidence type="ECO:0000313" key="1">
    <source>
        <dbReference type="EMBL" id="KID48438.1"/>
    </source>
</evidence>
<dbReference type="EMBL" id="AUZI01000023">
    <property type="protein sequence ID" value="KID48438.1"/>
    <property type="molecule type" value="Genomic_DNA"/>
</dbReference>
<organism evidence="1 2">
    <name type="scientific">Fusobacterium necrophorum subsp. funduliforme B35</name>
    <dbReference type="NCBI Taxonomy" id="1226633"/>
    <lineage>
        <taxon>Bacteria</taxon>
        <taxon>Fusobacteriati</taxon>
        <taxon>Fusobacteriota</taxon>
        <taxon>Fusobacteriia</taxon>
        <taxon>Fusobacteriales</taxon>
        <taxon>Fusobacteriaceae</taxon>
        <taxon>Fusobacterium</taxon>
    </lineage>
</organism>
<evidence type="ECO:0000313" key="2">
    <source>
        <dbReference type="Proteomes" id="UP000031184"/>
    </source>
</evidence>
<dbReference type="OrthoDB" id="3824180at2"/>
<comment type="caution">
    <text evidence="1">The sequence shown here is derived from an EMBL/GenBank/DDBJ whole genome shotgun (WGS) entry which is preliminary data.</text>
</comment>
<accession>A0A017H673</accession>
<dbReference type="Gene3D" id="3.10.450.50">
    <property type="match status" value="1"/>
</dbReference>
<evidence type="ECO:0008006" key="3">
    <source>
        <dbReference type="Google" id="ProtNLM"/>
    </source>
</evidence>
<protein>
    <recommendedName>
        <fullName evidence="3">Nuclear transport factor 2 family protein</fullName>
    </recommendedName>
</protein>
<dbReference type="RefSeq" id="WP_005960613.1">
    <property type="nucleotide sequence ID" value="NZ_AOJP01000002.1"/>
</dbReference>
<dbReference type="InterPro" id="IPR032710">
    <property type="entry name" value="NTF2-like_dom_sf"/>
</dbReference>